<feature type="non-terminal residue" evidence="2">
    <location>
        <position position="904"/>
    </location>
</feature>
<gene>
    <name evidence="2" type="ORF">B7463_g3559</name>
</gene>
<feature type="region of interest" description="Disordered" evidence="1">
    <location>
        <begin position="793"/>
        <end position="818"/>
    </location>
</feature>
<name>A0A3E2HHW8_SCYLI</name>
<proteinExistence type="predicted"/>
<organism evidence="2 3">
    <name type="scientific">Scytalidium lignicola</name>
    <name type="common">Hyphomycete</name>
    <dbReference type="NCBI Taxonomy" id="5539"/>
    <lineage>
        <taxon>Eukaryota</taxon>
        <taxon>Fungi</taxon>
        <taxon>Dikarya</taxon>
        <taxon>Ascomycota</taxon>
        <taxon>Pezizomycotina</taxon>
        <taxon>Leotiomycetes</taxon>
        <taxon>Leotiomycetes incertae sedis</taxon>
        <taxon>Scytalidium</taxon>
    </lineage>
</organism>
<protein>
    <submittedName>
        <fullName evidence="2">Uncharacterized protein</fullName>
    </submittedName>
</protein>
<dbReference type="OrthoDB" id="5422628at2759"/>
<feature type="region of interest" description="Disordered" evidence="1">
    <location>
        <begin position="865"/>
        <end position="904"/>
    </location>
</feature>
<dbReference type="AlphaFoldDB" id="A0A3E2HHW8"/>
<dbReference type="STRING" id="5539.A0A3E2HHW8"/>
<feature type="non-terminal residue" evidence="2">
    <location>
        <position position="1"/>
    </location>
</feature>
<evidence type="ECO:0000256" key="1">
    <source>
        <dbReference type="SAM" id="MobiDB-lite"/>
    </source>
</evidence>
<evidence type="ECO:0000313" key="2">
    <source>
        <dbReference type="EMBL" id="RFU32752.1"/>
    </source>
</evidence>
<comment type="caution">
    <text evidence="2">The sequence shown here is derived from an EMBL/GenBank/DDBJ whole genome shotgun (WGS) entry which is preliminary data.</text>
</comment>
<accession>A0A3E2HHW8</accession>
<sequence length="904" mass="104278">MAEEKEKGRWFKNCWQPGVNKRLDQIINFLAEEDVHRCPDFEKKFSEIKEYLTHVSQKKLPCDFLKLRNAKINYNVHVEFIGKNKEQLPKSHLYTKSDAIKKLRDLRNGKLPHSTRLVAREAAKTSQQKNALLQRPRKDLPPFKQDDDIQDGFEEAFKADWYRDPDTVDEETNLVRIEERAYINASNNPASIPYLLHNPEGIFMRSDSDESNELGMRDISRTTNEASDSESSAELLDAGFTREMLQTLKKTETFMNDCLKKLADIKGSSECYEFWDLLISYIPDEIKILCEQKDHLYEQRYHLTWRKFAEVERWVDENYAKYKELTRVIEDKENKWIDTLKENGITLTPTIRGDECVVILQPRSEPVEEIAADDSSTFDEFPSFDASESIDYKGVAEIRGTRRAAIQLALNLFATNNEQHRSEQRFRQVELPRPKPRKLGEVPLCLPMDPADRPVEQDPFKFTKAMLHLRKSMQDEYNTQIYSREVMEFLDRWLIPTTYGGPLIIPSSEELCNIISKKLESLLALLKELTDAEESSYRPFIQHITGIVNVAMQRDIVPPALWVDDVMSLNDWELQLLQGLVEQPSHTQEEDPRRLMPLCYLTSENIEEKARLSGFKRLIQILEKIGRLPAHEDGTSATTVTNNSSEKPELPLNDKSKIKIVQTYIENLAYKLGQDIWNFTRQLEMAKPAELLEYTTRLRNGKLHLLRNAPFIELAKELLKSSPELGEEIGIIPGLEETFTASQAVKLIQMQIIREARNNWDWIFAEKEEVWGFASNRSGKRRFFSLDKWPVQDQKGMDKTQAPTKEEPAGGSRKRRRLGLDGAYDSMSREEYYPGPAVYPFGETPYQRAVQSFIISDELNSALKAQASQPAIKDKEDGNDADSTAVEVSTDGDLFGEDEMDSIS</sequence>
<dbReference type="EMBL" id="NCSJ02000048">
    <property type="protein sequence ID" value="RFU32752.1"/>
    <property type="molecule type" value="Genomic_DNA"/>
</dbReference>
<reference evidence="2 3" key="1">
    <citation type="submission" date="2018-05" db="EMBL/GenBank/DDBJ databases">
        <title>Draft genome sequence of Scytalidium lignicola DSM 105466, a ubiquitous saprotrophic fungus.</title>
        <authorList>
            <person name="Buettner E."/>
            <person name="Gebauer A.M."/>
            <person name="Hofrichter M."/>
            <person name="Liers C."/>
            <person name="Kellner H."/>
        </authorList>
    </citation>
    <scope>NUCLEOTIDE SEQUENCE [LARGE SCALE GENOMIC DNA]</scope>
    <source>
        <strain evidence="2 3">DSM 105466</strain>
    </source>
</reference>
<evidence type="ECO:0000313" key="3">
    <source>
        <dbReference type="Proteomes" id="UP000258309"/>
    </source>
</evidence>
<dbReference type="OMA" id="LLCANHE"/>
<dbReference type="Proteomes" id="UP000258309">
    <property type="component" value="Unassembled WGS sequence"/>
</dbReference>
<feature type="compositionally biased region" description="Acidic residues" evidence="1">
    <location>
        <begin position="894"/>
        <end position="904"/>
    </location>
</feature>
<keyword evidence="3" id="KW-1185">Reference proteome</keyword>